<evidence type="ECO:0000313" key="1">
    <source>
        <dbReference type="EMBL" id="KIK17416.1"/>
    </source>
</evidence>
<feature type="non-terminal residue" evidence="1">
    <location>
        <position position="1"/>
    </location>
</feature>
<name>A0A0C9YL72_9AGAM</name>
<keyword evidence="2" id="KW-1185">Reference proteome</keyword>
<dbReference type="STRING" id="765257.A0A0C9YL72"/>
<reference evidence="2" key="2">
    <citation type="submission" date="2015-01" db="EMBL/GenBank/DDBJ databases">
        <title>Evolutionary Origins and Diversification of the Mycorrhizal Mutualists.</title>
        <authorList>
            <consortium name="DOE Joint Genome Institute"/>
            <consortium name="Mycorrhizal Genomics Consortium"/>
            <person name="Kohler A."/>
            <person name="Kuo A."/>
            <person name="Nagy L.G."/>
            <person name="Floudas D."/>
            <person name="Copeland A."/>
            <person name="Barry K.W."/>
            <person name="Cichocki N."/>
            <person name="Veneault-Fourrey C."/>
            <person name="LaButti K."/>
            <person name="Lindquist E.A."/>
            <person name="Lipzen A."/>
            <person name="Lundell T."/>
            <person name="Morin E."/>
            <person name="Murat C."/>
            <person name="Riley R."/>
            <person name="Ohm R."/>
            <person name="Sun H."/>
            <person name="Tunlid A."/>
            <person name="Henrissat B."/>
            <person name="Grigoriev I.V."/>
            <person name="Hibbett D.S."/>
            <person name="Martin F."/>
        </authorList>
    </citation>
    <scope>NUCLEOTIDE SEQUENCE [LARGE SCALE GENOMIC DNA]</scope>
    <source>
        <strain evidence="2">441</strain>
    </source>
</reference>
<gene>
    <name evidence="1" type="ORF">PISMIDRAFT_111374</name>
</gene>
<dbReference type="OrthoDB" id="3267098at2759"/>
<protein>
    <submittedName>
        <fullName evidence="1">Uncharacterized protein</fullName>
    </submittedName>
</protein>
<proteinExistence type="predicted"/>
<dbReference type="AlphaFoldDB" id="A0A0C9YL72"/>
<accession>A0A0C9YL72</accession>
<reference evidence="1 2" key="1">
    <citation type="submission" date="2014-04" db="EMBL/GenBank/DDBJ databases">
        <authorList>
            <consortium name="DOE Joint Genome Institute"/>
            <person name="Kuo A."/>
            <person name="Kohler A."/>
            <person name="Costa M.D."/>
            <person name="Nagy L.G."/>
            <person name="Floudas D."/>
            <person name="Copeland A."/>
            <person name="Barry K.W."/>
            <person name="Cichocki N."/>
            <person name="Veneault-Fourrey C."/>
            <person name="LaButti K."/>
            <person name="Lindquist E.A."/>
            <person name="Lipzen A."/>
            <person name="Lundell T."/>
            <person name="Morin E."/>
            <person name="Murat C."/>
            <person name="Sun H."/>
            <person name="Tunlid A."/>
            <person name="Henrissat B."/>
            <person name="Grigoriev I.V."/>
            <person name="Hibbett D.S."/>
            <person name="Martin F."/>
            <person name="Nordberg H.P."/>
            <person name="Cantor M.N."/>
            <person name="Hua S.X."/>
        </authorList>
    </citation>
    <scope>NUCLEOTIDE SEQUENCE [LARGE SCALE GENOMIC DNA]</scope>
    <source>
        <strain evidence="1 2">441</strain>
    </source>
</reference>
<dbReference type="Proteomes" id="UP000054018">
    <property type="component" value="Unassembled WGS sequence"/>
</dbReference>
<evidence type="ECO:0000313" key="2">
    <source>
        <dbReference type="Proteomes" id="UP000054018"/>
    </source>
</evidence>
<dbReference type="HOGENOM" id="CLU_002498_9_1_1"/>
<sequence length="231" mass="26530">NAPLTSHYNLSHSYRNVINLATLLNDHNGNPTVKDFIPRLKDHLLARLQKQEYNGDEWIFTSEEWHSVSFVNNLNCIFMPKQLQLNFMTYDIRCDQDTLYSGHGDTIMMCSCEEGASAHPFWYAQLIRACIFHVYYEGAQHTMDMLWVHWLGVEPGYHWGINQAHLPKVSFVPDCESAGAFGFVDPALIIHACHLIPVFTEGQTDSLLCQGPSLAWPKDKVDDWKSYHVNM</sequence>
<dbReference type="EMBL" id="KN833828">
    <property type="protein sequence ID" value="KIK17416.1"/>
    <property type="molecule type" value="Genomic_DNA"/>
</dbReference>
<feature type="non-terminal residue" evidence="1">
    <location>
        <position position="231"/>
    </location>
</feature>
<organism evidence="1 2">
    <name type="scientific">Pisolithus microcarpus 441</name>
    <dbReference type="NCBI Taxonomy" id="765257"/>
    <lineage>
        <taxon>Eukaryota</taxon>
        <taxon>Fungi</taxon>
        <taxon>Dikarya</taxon>
        <taxon>Basidiomycota</taxon>
        <taxon>Agaricomycotina</taxon>
        <taxon>Agaricomycetes</taxon>
        <taxon>Agaricomycetidae</taxon>
        <taxon>Boletales</taxon>
        <taxon>Sclerodermatineae</taxon>
        <taxon>Pisolithaceae</taxon>
        <taxon>Pisolithus</taxon>
    </lineage>
</organism>